<organism evidence="1">
    <name type="scientific">marine metagenome</name>
    <dbReference type="NCBI Taxonomy" id="408172"/>
    <lineage>
        <taxon>unclassified sequences</taxon>
        <taxon>metagenomes</taxon>
        <taxon>ecological metagenomes</taxon>
    </lineage>
</organism>
<dbReference type="EMBL" id="UINC01060045">
    <property type="protein sequence ID" value="SVB84128.1"/>
    <property type="molecule type" value="Genomic_DNA"/>
</dbReference>
<evidence type="ECO:0000313" key="1">
    <source>
        <dbReference type="EMBL" id="SVB84128.1"/>
    </source>
</evidence>
<name>A0A382H9Z7_9ZZZZ</name>
<gene>
    <name evidence="1" type="ORF">METZ01_LOCUS236982</name>
</gene>
<dbReference type="AlphaFoldDB" id="A0A382H9Z7"/>
<reference evidence="1" key="1">
    <citation type="submission" date="2018-05" db="EMBL/GenBank/DDBJ databases">
        <authorList>
            <person name="Lanie J.A."/>
            <person name="Ng W.-L."/>
            <person name="Kazmierczak K.M."/>
            <person name="Andrzejewski T.M."/>
            <person name="Davidsen T.M."/>
            <person name="Wayne K.J."/>
            <person name="Tettelin H."/>
            <person name="Glass J.I."/>
            <person name="Rusch D."/>
            <person name="Podicherti R."/>
            <person name="Tsui H.-C.T."/>
            <person name="Winkler M.E."/>
        </authorList>
    </citation>
    <scope>NUCLEOTIDE SEQUENCE</scope>
</reference>
<sequence length="182" mass="20969">MIDFKMPDDRELERIQEEFSKNSWVDILTSSLEENRRSETISLSTLYAYLTSYSGVDEALELKVRSNPHLRKLYRKIVDQTASYRLPEAMAASSGDYPVRHGSGCIIRMEASRAEPDQIYVIIEITGDVDLAPTSMFVCEEDQTCMRFEVPEIKDGIIQLIFDRQSKLVELMMNPKTEVFLK</sequence>
<proteinExistence type="predicted"/>
<accession>A0A382H9Z7</accession>
<protein>
    <submittedName>
        <fullName evidence="1">Uncharacterized protein</fullName>
    </submittedName>
</protein>